<reference evidence="1" key="1">
    <citation type="journal article" date="2021" name="bioRxiv">
        <title>Whole Genome Assembly and Annotation of Northern Wild Rice, Zizania palustris L., Supports a Whole Genome Duplication in the Zizania Genus.</title>
        <authorList>
            <person name="Haas M."/>
            <person name="Kono T."/>
            <person name="Macchietto M."/>
            <person name="Millas R."/>
            <person name="McGilp L."/>
            <person name="Shao M."/>
            <person name="Duquette J."/>
            <person name="Hirsch C.N."/>
            <person name="Kimball J."/>
        </authorList>
    </citation>
    <scope>NUCLEOTIDE SEQUENCE</scope>
    <source>
        <tissue evidence="1">Fresh leaf tissue</tissue>
    </source>
</reference>
<dbReference type="EMBL" id="JAAALK010000286">
    <property type="protein sequence ID" value="KAG8062125.1"/>
    <property type="molecule type" value="Genomic_DNA"/>
</dbReference>
<comment type="caution">
    <text evidence="1">The sequence shown here is derived from an EMBL/GenBank/DDBJ whole genome shotgun (WGS) entry which is preliminary data.</text>
</comment>
<evidence type="ECO:0000313" key="2">
    <source>
        <dbReference type="Proteomes" id="UP000729402"/>
    </source>
</evidence>
<dbReference type="Proteomes" id="UP000729402">
    <property type="component" value="Unassembled WGS sequence"/>
</dbReference>
<proteinExistence type="predicted"/>
<gene>
    <name evidence="1" type="ORF">GUJ93_ZPchr0003g16813</name>
</gene>
<name>A0A8J5SKG9_ZIZPA</name>
<organism evidence="1 2">
    <name type="scientific">Zizania palustris</name>
    <name type="common">Northern wild rice</name>
    <dbReference type="NCBI Taxonomy" id="103762"/>
    <lineage>
        <taxon>Eukaryota</taxon>
        <taxon>Viridiplantae</taxon>
        <taxon>Streptophyta</taxon>
        <taxon>Embryophyta</taxon>
        <taxon>Tracheophyta</taxon>
        <taxon>Spermatophyta</taxon>
        <taxon>Magnoliopsida</taxon>
        <taxon>Liliopsida</taxon>
        <taxon>Poales</taxon>
        <taxon>Poaceae</taxon>
        <taxon>BOP clade</taxon>
        <taxon>Oryzoideae</taxon>
        <taxon>Oryzeae</taxon>
        <taxon>Zizaniinae</taxon>
        <taxon>Zizania</taxon>
    </lineage>
</organism>
<protein>
    <submittedName>
        <fullName evidence="1">Uncharacterized protein</fullName>
    </submittedName>
</protein>
<accession>A0A8J5SKG9</accession>
<evidence type="ECO:0000313" key="1">
    <source>
        <dbReference type="EMBL" id="KAG8062125.1"/>
    </source>
</evidence>
<keyword evidence="2" id="KW-1185">Reference proteome</keyword>
<dbReference type="AlphaFoldDB" id="A0A8J5SKG9"/>
<sequence>MHYKRAPHPATPLTCHPSLETSATLSNFAPLLCPASSRRSPSPEFSFIVVDPLFRTIVASPTLAPTPHELLAIGTPSPTRTQISLSPSLITGLAPSTPSRCTGTIVIPSLPLFCFRA</sequence>
<reference evidence="1" key="2">
    <citation type="submission" date="2021-02" db="EMBL/GenBank/DDBJ databases">
        <authorList>
            <person name="Kimball J.A."/>
            <person name="Haas M.W."/>
            <person name="Macchietto M."/>
            <person name="Kono T."/>
            <person name="Duquette J."/>
            <person name="Shao M."/>
        </authorList>
    </citation>
    <scope>NUCLEOTIDE SEQUENCE</scope>
    <source>
        <tissue evidence="1">Fresh leaf tissue</tissue>
    </source>
</reference>